<dbReference type="Gene3D" id="1.10.10.60">
    <property type="entry name" value="Homeodomain-like"/>
    <property type="match status" value="1"/>
</dbReference>
<dbReference type="Gramene" id="EOY22640">
    <property type="protein sequence ID" value="EOY22640"/>
    <property type="gene ID" value="TCM_014751"/>
</dbReference>
<protein>
    <submittedName>
        <fullName evidence="3">Homeodomain-like superfamily protein, putative</fullName>
    </submittedName>
</protein>
<dbReference type="GO" id="GO:0005634">
    <property type="term" value="C:nucleus"/>
    <property type="evidence" value="ECO:0000318"/>
    <property type="project" value="GO_Central"/>
</dbReference>
<dbReference type="InterPro" id="IPR044822">
    <property type="entry name" value="Myb_DNA-bind_4"/>
</dbReference>
<reference evidence="3 4" key="1">
    <citation type="journal article" date="2013" name="Genome Biol.">
        <title>The genome sequence of the most widely cultivated cacao type and its use to identify candidate genes regulating pod color.</title>
        <authorList>
            <person name="Motamayor J.C."/>
            <person name="Mockaitis K."/>
            <person name="Schmutz J."/>
            <person name="Haiminen N."/>
            <person name="Iii D.L."/>
            <person name="Cornejo O."/>
            <person name="Findley S.D."/>
            <person name="Zheng P."/>
            <person name="Utro F."/>
            <person name="Royaert S."/>
            <person name="Saski C."/>
            <person name="Jenkins J."/>
            <person name="Podicheti R."/>
            <person name="Zhao M."/>
            <person name="Scheffler B.E."/>
            <person name="Stack J.C."/>
            <person name="Feltus F.A."/>
            <person name="Mustiga G.M."/>
            <person name="Amores F."/>
            <person name="Phillips W."/>
            <person name="Marelli J.P."/>
            <person name="May G.D."/>
            <person name="Shapiro H."/>
            <person name="Ma J."/>
            <person name="Bustamante C.D."/>
            <person name="Schnell R.J."/>
            <person name="Main D."/>
            <person name="Gilbert D."/>
            <person name="Parida L."/>
            <person name="Kuhn D.N."/>
        </authorList>
    </citation>
    <scope>NUCLEOTIDE SEQUENCE [LARGE SCALE GENOMIC DNA]</scope>
    <source>
        <strain evidence="4">cv. Matina 1-6</strain>
    </source>
</reference>
<name>A0A061FYP7_THECC</name>
<sequence length="316" mass="35861">MTGPDSINMQENASSQLDEAKERPFHATDCRTNTRHARWTKQETIVLIQAKLAVENRARARNTPFSIFLSDQNEPKWDSVSSYCKQHGVSREPAQCQKRWSNLLGDFRKIKTWESQKKKEAESFWTMRSNSRRERKLPGLFDREVYDILDGRGFPMAATPLAHVTVMTEIDSGSGDQVAKAAATAEEEQKNENEEADEEIGQENEKETIAMRSPAKTVNTLSPISGEAKEKYPGSTARTGSMIQEGLKRRRLSIDGSEDINWAKVLERNSNMLSSQLESQNINYQLDRDQRKEQADSLVAALNKLTDVLLRIVNKL</sequence>
<dbReference type="PROSITE" id="PS50090">
    <property type="entry name" value="MYB_LIKE"/>
    <property type="match status" value="1"/>
</dbReference>
<accession>A0A061FYP7</accession>
<dbReference type="Pfam" id="PF13837">
    <property type="entry name" value="Myb_DNA-bind_4"/>
    <property type="match status" value="1"/>
</dbReference>
<keyword evidence="3" id="KW-0238">DNA-binding</keyword>
<dbReference type="HOGENOM" id="CLU_060472_0_0_1"/>
<dbReference type="STRING" id="3641.A0A061FYP7"/>
<dbReference type="eggNOG" id="ENOG502SIB4">
    <property type="taxonomic scope" value="Eukaryota"/>
</dbReference>
<feature type="region of interest" description="Disordered" evidence="1">
    <location>
        <begin position="1"/>
        <end position="34"/>
    </location>
</feature>
<keyword evidence="4" id="KW-1185">Reference proteome</keyword>
<dbReference type="GO" id="GO:0003677">
    <property type="term" value="F:DNA binding"/>
    <property type="evidence" value="ECO:0007669"/>
    <property type="project" value="UniProtKB-KW"/>
</dbReference>
<proteinExistence type="predicted"/>
<feature type="compositionally biased region" description="Polar residues" evidence="1">
    <location>
        <begin position="1"/>
        <end position="17"/>
    </location>
</feature>
<keyword evidence="3" id="KW-0371">Homeobox</keyword>
<dbReference type="InterPro" id="IPR001005">
    <property type="entry name" value="SANT/Myb"/>
</dbReference>
<dbReference type="AlphaFoldDB" id="A0A061FYP7"/>
<gene>
    <name evidence="3" type="ORF">TCM_014751</name>
</gene>
<feature type="domain" description="Myb-like" evidence="2">
    <location>
        <begin position="31"/>
        <end position="104"/>
    </location>
</feature>
<dbReference type="EMBL" id="CM001881">
    <property type="protein sequence ID" value="EOY22640.1"/>
    <property type="molecule type" value="Genomic_DNA"/>
</dbReference>
<dbReference type="PANTHER" id="PTHR47211:SF3">
    <property type="entry name" value="TRIHELIX TRANSCRIPTION FACTOR ASR3-LIKE"/>
    <property type="match status" value="1"/>
</dbReference>
<evidence type="ECO:0000256" key="1">
    <source>
        <dbReference type="SAM" id="MobiDB-lite"/>
    </source>
</evidence>
<evidence type="ECO:0000313" key="3">
    <source>
        <dbReference type="EMBL" id="EOY22640.1"/>
    </source>
</evidence>
<dbReference type="GO" id="GO:0006355">
    <property type="term" value="P:regulation of DNA-templated transcription"/>
    <property type="evidence" value="ECO:0000318"/>
    <property type="project" value="GO_Central"/>
</dbReference>
<dbReference type="FunCoup" id="A0A061FYP7">
    <property type="interactions" value="202"/>
</dbReference>
<dbReference type="InParanoid" id="A0A061FYP7"/>
<feature type="region of interest" description="Disordered" evidence="1">
    <location>
        <begin position="175"/>
        <end position="244"/>
    </location>
</feature>
<dbReference type="Proteomes" id="UP000026915">
    <property type="component" value="Chromosome 3"/>
</dbReference>
<organism evidence="3 4">
    <name type="scientific">Theobroma cacao</name>
    <name type="common">Cacao</name>
    <name type="synonym">Cocoa</name>
    <dbReference type="NCBI Taxonomy" id="3641"/>
    <lineage>
        <taxon>Eukaryota</taxon>
        <taxon>Viridiplantae</taxon>
        <taxon>Streptophyta</taxon>
        <taxon>Embryophyta</taxon>
        <taxon>Tracheophyta</taxon>
        <taxon>Spermatophyta</taxon>
        <taxon>Magnoliopsida</taxon>
        <taxon>eudicotyledons</taxon>
        <taxon>Gunneridae</taxon>
        <taxon>Pentapetalae</taxon>
        <taxon>rosids</taxon>
        <taxon>malvids</taxon>
        <taxon>Malvales</taxon>
        <taxon>Malvaceae</taxon>
        <taxon>Byttnerioideae</taxon>
        <taxon>Theobroma</taxon>
    </lineage>
</organism>
<evidence type="ECO:0000259" key="2">
    <source>
        <dbReference type="PROSITE" id="PS50090"/>
    </source>
</evidence>
<dbReference type="OMA" id="EKMSWST"/>
<dbReference type="PANTHER" id="PTHR47211">
    <property type="entry name" value="TRIHELIX TRANSCRIPTION FACTOR ASR3"/>
    <property type="match status" value="1"/>
</dbReference>
<evidence type="ECO:0000313" key="4">
    <source>
        <dbReference type="Proteomes" id="UP000026915"/>
    </source>
</evidence>
<feature type="compositionally biased region" description="Basic and acidic residues" evidence="1">
    <location>
        <begin position="18"/>
        <end position="29"/>
    </location>
</feature>